<organism evidence="1 2">
    <name type="scientific">Bacillus thuringiensis</name>
    <dbReference type="NCBI Taxonomy" id="1428"/>
    <lineage>
        <taxon>Bacteria</taxon>
        <taxon>Bacillati</taxon>
        <taxon>Bacillota</taxon>
        <taxon>Bacilli</taxon>
        <taxon>Bacillales</taxon>
        <taxon>Bacillaceae</taxon>
        <taxon>Bacillus</taxon>
        <taxon>Bacillus cereus group</taxon>
    </lineage>
</organism>
<name>A0AB36TN89_BACTU</name>
<dbReference type="EMBL" id="NUYG01000076">
    <property type="protein sequence ID" value="PFM84995.1"/>
    <property type="molecule type" value="Genomic_DNA"/>
</dbReference>
<reference evidence="1 2" key="1">
    <citation type="submission" date="2017-09" db="EMBL/GenBank/DDBJ databases">
        <title>Large-scale bioinformatics analysis of Bacillus genomes uncovers conserved roles of natural products in bacterial physiology.</title>
        <authorList>
            <consortium name="Agbiome Team Llc"/>
            <person name="Bleich R.M."/>
            <person name="Grubbs K.J."/>
            <person name="Santa Maria K.C."/>
            <person name="Allen S.E."/>
            <person name="Farag S."/>
            <person name="Shank E.A."/>
            <person name="Bowers A."/>
        </authorList>
    </citation>
    <scope>NUCLEOTIDE SEQUENCE [LARGE SCALE GENOMIC DNA]</scope>
    <source>
        <strain evidence="1 2">AFS077661</strain>
    </source>
</reference>
<evidence type="ECO:0000313" key="2">
    <source>
        <dbReference type="Proteomes" id="UP000223839"/>
    </source>
</evidence>
<dbReference type="Proteomes" id="UP000223839">
    <property type="component" value="Unassembled WGS sequence"/>
</dbReference>
<proteinExistence type="predicted"/>
<comment type="caution">
    <text evidence="1">The sequence shown here is derived from an EMBL/GenBank/DDBJ whole genome shotgun (WGS) entry which is preliminary data.</text>
</comment>
<gene>
    <name evidence="1" type="ORF">COJ61_28720</name>
</gene>
<sequence>MKASDFQLERQFVWTAIPAGRVINRQKALISVLLTPRLLGQGASLTMSSFGMQLWPERLDKIRFKFEVQAQESGPVSTIEERDVKRVPYHSAEGKQISFSVSEQLSAWKALFSANTIVHPYKQNSYANRDVRSFPASEVAQEIRQAYGGAARIHLKHDCDDPNLNPELLTSLRSLRETWASGLQATDSEMCELGPDASSLARAYDFYRRESHKNYTMPSMNTDLTTIEPEFHDIVTKLAEHPLLLRALGLVIDLELPYAQLGNNKILRIIPIWPNPDTNPTPGWTNVKHTDIRPRTGFEIDESRFHPKSTARIHCGMLALEGAELAPSSNSQWEVVPFDVDGAVMRMVGSVTNNPEDQALPTLRSSTGFALVQRDRKEMHDERVKRSEKLASVQELEKVVLDAEDLIGGYRLDVLDRGKWRSLCERRVRYKIGDLSIEQDPRLTGPRGLLEEGYVRPLSATTGAGAADALYIHEIDLRWDGWSHVVQRPDRKVEMGKIPQLPAIDPPFNSDIEIEQGSLPRLQFGRTYRLRVRVADLAGNGLYLNEVNHEEECTEPFAHCRFEPILPPEVVPTRKFQDGEAHDRLVIRSDRGISVDDYARRHGYRPYDLRHILAPKSSLEMAMQHRSTFDEALGAEVSDEVIKRMFEIAKRADRDLRDIPGVRPIENGASPNGECYYVLPEQHVDLPWLSDPITYAFTLNMVSRPRLLAQPEGDGQTTCLSNTCFWQGDWYNRQPVTICLEEAKTGCKVKESADHRTLTFALGPAEEQTLDISSCIIAQNVFLLGIPNWIDGITAAQIEKIAQGKHRMITPKKAIKFVHAVQRPLCDPSGWLKPNRNIGETICVLETSELNIHSDSTGRIDIHASWADCEDNPSSKEPCLRKYDVQIGSYDIPYGPLKLPEIRQEFGDTRRRRVTYKVTAVSRFQDYFDHVTAKNPKACLAYGQLRVTDIPSSARPPAPKFLYTVPTFRWEQSVDGTKMTRLRQGGGLRVFFERPWFLSGEDEAVGVLTWEPSWQPPQDLSYVSVAGADPIWQTGAPKFILTSADIKAPVSTQEYLPEGEVNRQQPIQVYPVQFDKEGKRWYADIDLSKVADSSYFPFVRLALCRYQENCVPGINKISLPILTEPIQLPPHRRLVVTRTPGGATIKLEGLGPNGPKMNVIHAEVQILEVEDTAAVPYETRSGLSEAEIDPENMITGWTTVYRTSAALGQSISLDVPISGQRPMRLLVREFETYPPQLSDTGATIEGEGRLVYMDTVPLENMEDLISK</sequence>
<dbReference type="AlphaFoldDB" id="A0AB36TN89"/>
<evidence type="ECO:0000313" key="1">
    <source>
        <dbReference type="EMBL" id="PFM84995.1"/>
    </source>
</evidence>
<protein>
    <submittedName>
        <fullName evidence="1">Uncharacterized protein</fullName>
    </submittedName>
</protein>
<accession>A0AB36TN89</accession>
<dbReference type="RefSeq" id="WP_097920872.1">
    <property type="nucleotide sequence ID" value="NZ_NUYG01000076.1"/>
</dbReference>